<protein>
    <submittedName>
        <fullName evidence="1">Uncharacterized protein</fullName>
    </submittedName>
</protein>
<reference evidence="1 2" key="1">
    <citation type="journal article" date="2014" name="Nat. Commun.">
        <title>Molecular traces of alternative social organization in a termite genome.</title>
        <authorList>
            <person name="Terrapon N."/>
            <person name="Li C."/>
            <person name="Robertson H.M."/>
            <person name="Ji L."/>
            <person name="Meng X."/>
            <person name="Booth W."/>
            <person name="Chen Z."/>
            <person name="Childers C.P."/>
            <person name="Glastad K.M."/>
            <person name="Gokhale K."/>
            <person name="Gowin J."/>
            <person name="Gronenberg W."/>
            <person name="Hermansen R.A."/>
            <person name="Hu H."/>
            <person name="Hunt B.G."/>
            <person name="Huylmans A.K."/>
            <person name="Khalil S.M."/>
            <person name="Mitchell R.D."/>
            <person name="Munoz-Torres M.C."/>
            <person name="Mustard J.A."/>
            <person name="Pan H."/>
            <person name="Reese J.T."/>
            <person name="Scharf M.E."/>
            <person name="Sun F."/>
            <person name="Vogel H."/>
            <person name="Xiao J."/>
            <person name="Yang W."/>
            <person name="Yang Z."/>
            <person name="Yang Z."/>
            <person name="Zhou J."/>
            <person name="Zhu J."/>
            <person name="Brent C.S."/>
            <person name="Elsik C.G."/>
            <person name="Goodisman M.A."/>
            <person name="Liberles D.A."/>
            <person name="Roe R.M."/>
            <person name="Vargo E.L."/>
            <person name="Vilcinskas A."/>
            <person name="Wang J."/>
            <person name="Bornberg-Bauer E."/>
            <person name="Korb J."/>
            <person name="Zhang G."/>
            <person name="Liebig J."/>
        </authorList>
    </citation>
    <scope>NUCLEOTIDE SEQUENCE [LARGE SCALE GENOMIC DNA]</scope>
    <source>
        <tissue evidence="1">Whole organism</tissue>
    </source>
</reference>
<accession>A0A067QND3</accession>
<sequence length="87" mass="10000">MNQFFQQAKSRLDAGSGEEGHAKMVAWNIDLGMKRTRTKTKVDAIPPLDYVHFGTQLYREKKKYSILEFKTLKSLSLHQLSLDVPCN</sequence>
<evidence type="ECO:0000313" key="1">
    <source>
        <dbReference type="EMBL" id="KDR10969.1"/>
    </source>
</evidence>
<dbReference type="Proteomes" id="UP000027135">
    <property type="component" value="Unassembled WGS sequence"/>
</dbReference>
<dbReference type="AlphaFoldDB" id="A0A067QND3"/>
<proteinExistence type="predicted"/>
<evidence type="ECO:0000313" key="2">
    <source>
        <dbReference type="Proteomes" id="UP000027135"/>
    </source>
</evidence>
<dbReference type="InParanoid" id="A0A067QND3"/>
<organism evidence="1 2">
    <name type="scientific">Zootermopsis nevadensis</name>
    <name type="common">Dampwood termite</name>
    <dbReference type="NCBI Taxonomy" id="136037"/>
    <lineage>
        <taxon>Eukaryota</taxon>
        <taxon>Metazoa</taxon>
        <taxon>Ecdysozoa</taxon>
        <taxon>Arthropoda</taxon>
        <taxon>Hexapoda</taxon>
        <taxon>Insecta</taxon>
        <taxon>Pterygota</taxon>
        <taxon>Neoptera</taxon>
        <taxon>Polyneoptera</taxon>
        <taxon>Dictyoptera</taxon>
        <taxon>Blattodea</taxon>
        <taxon>Blattoidea</taxon>
        <taxon>Termitoidae</taxon>
        <taxon>Termopsidae</taxon>
        <taxon>Zootermopsis</taxon>
    </lineage>
</organism>
<name>A0A067QND3_ZOONE</name>
<keyword evidence="2" id="KW-1185">Reference proteome</keyword>
<gene>
    <name evidence="1" type="ORF">L798_15047</name>
</gene>
<dbReference type="EMBL" id="KK853129">
    <property type="protein sequence ID" value="KDR10969.1"/>
    <property type="molecule type" value="Genomic_DNA"/>
</dbReference>